<evidence type="ECO:0000313" key="5">
    <source>
        <dbReference type="EMBL" id="KAK5699004.1"/>
    </source>
</evidence>
<dbReference type="EMBL" id="JAVRQU010000009">
    <property type="protein sequence ID" value="KAK5699004.1"/>
    <property type="molecule type" value="Genomic_DNA"/>
</dbReference>
<dbReference type="PANTHER" id="PTHR24346">
    <property type="entry name" value="MAP/MICROTUBULE AFFINITY-REGULATING KINASE"/>
    <property type="match status" value="1"/>
</dbReference>
<organism evidence="5 6">
    <name type="scientific">Elasticomyces elasticus</name>
    <dbReference type="NCBI Taxonomy" id="574655"/>
    <lineage>
        <taxon>Eukaryota</taxon>
        <taxon>Fungi</taxon>
        <taxon>Dikarya</taxon>
        <taxon>Ascomycota</taxon>
        <taxon>Pezizomycotina</taxon>
        <taxon>Dothideomycetes</taxon>
        <taxon>Dothideomycetidae</taxon>
        <taxon>Mycosphaerellales</taxon>
        <taxon>Teratosphaeriaceae</taxon>
        <taxon>Elasticomyces</taxon>
    </lineage>
</organism>
<dbReference type="InterPro" id="IPR008271">
    <property type="entry name" value="Ser/Thr_kinase_AS"/>
</dbReference>
<keyword evidence="2" id="KW-0067">ATP-binding</keyword>
<evidence type="ECO:0000256" key="2">
    <source>
        <dbReference type="ARBA" id="ARBA00022840"/>
    </source>
</evidence>
<feature type="domain" description="Protein kinase" evidence="4">
    <location>
        <begin position="537"/>
        <end position="843"/>
    </location>
</feature>
<feature type="region of interest" description="Disordered" evidence="3">
    <location>
        <begin position="301"/>
        <end position="367"/>
    </location>
</feature>
<dbReference type="InterPro" id="IPR000719">
    <property type="entry name" value="Prot_kinase_dom"/>
</dbReference>
<evidence type="ECO:0000256" key="3">
    <source>
        <dbReference type="SAM" id="MobiDB-lite"/>
    </source>
</evidence>
<name>A0AAN7W373_9PEZI</name>
<feature type="compositionally biased region" description="Polar residues" evidence="3">
    <location>
        <begin position="116"/>
        <end position="127"/>
    </location>
</feature>
<protein>
    <recommendedName>
        <fullName evidence="4">Protein kinase domain-containing protein</fullName>
    </recommendedName>
</protein>
<dbReference type="InterPro" id="IPR011009">
    <property type="entry name" value="Kinase-like_dom_sf"/>
</dbReference>
<accession>A0AAN7W373</accession>
<dbReference type="PANTHER" id="PTHR24346:SF76">
    <property type="entry name" value="NON-SPECIFIC SERINE_THREONINE PROTEIN KINASE"/>
    <property type="match status" value="1"/>
</dbReference>
<feature type="region of interest" description="Disordered" evidence="3">
    <location>
        <begin position="454"/>
        <end position="503"/>
    </location>
</feature>
<feature type="compositionally biased region" description="Polar residues" evidence="3">
    <location>
        <begin position="186"/>
        <end position="197"/>
    </location>
</feature>
<dbReference type="GO" id="GO:0035556">
    <property type="term" value="P:intracellular signal transduction"/>
    <property type="evidence" value="ECO:0007669"/>
    <property type="project" value="TreeGrafter"/>
</dbReference>
<evidence type="ECO:0000313" key="6">
    <source>
        <dbReference type="Proteomes" id="UP001310594"/>
    </source>
</evidence>
<dbReference type="GO" id="GO:0004674">
    <property type="term" value="F:protein serine/threonine kinase activity"/>
    <property type="evidence" value="ECO:0007669"/>
    <property type="project" value="TreeGrafter"/>
</dbReference>
<dbReference type="PROSITE" id="PS50011">
    <property type="entry name" value="PROTEIN_KINASE_DOM"/>
    <property type="match status" value="1"/>
</dbReference>
<dbReference type="Proteomes" id="UP001310594">
    <property type="component" value="Unassembled WGS sequence"/>
</dbReference>
<dbReference type="SMART" id="SM00220">
    <property type="entry name" value="S_TKc"/>
    <property type="match status" value="1"/>
</dbReference>
<feature type="compositionally biased region" description="Polar residues" evidence="3">
    <location>
        <begin position="219"/>
        <end position="228"/>
    </location>
</feature>
<feature type="region of interest" description="Disordered" evidence="3">
    <location>
        <begin position="81"/>
        <end position="282"/>
    </location>
</feature>
<feature type="compositionally biased region" description="Low complexity" evidence="3">
    <location>
        <begin position="384"/>
        <end position="399"/>
    </location>
</feature>
<dbReference type="GO" id="GO:0000226">
    <property type="term" value="P:microtubule cytoskeleton organization"/>
    <property type="evidence" value="ECO:0007669"/>
    <property type="project" value="TreeGrafter"/>
</dbReference>
<dbReference type="SUPFAM" id="SSF56112">
    <property type="entry name" value="Protein kinase-like (PK-like)"/>
    <property type="match status" value="1"/>
</dbReference>
<reference evidence="5" key="1">
    <citation type="submission" date="2023-08" db="EMBL/GenBank/DDBJ databases">
        <title>Black Yeasts Isolated from many extreme environments.</title>
        <authorList>
            <person name="Coleine C."/>
            <person name="Stajich J.E."/>
            <person name="Selbmann L."/>
        </authorList>
    </citation>
    <scope>NUCLEOTIDE SEQUENCE</scope>
    <source>
        <strain evidence="5">CCFEE 5810</strain>
    </source>
</reference>
<dbReference type="GO" id="GO:0005524">
    <property type="term" value="F:ATP binding"/>
    <property type="evidence" value="ECO:0007669"/>
    <property type="project" value="UniProtKB-KW"/>
</dbReference>
<feature type="compositionally biased region" description="Basic residues" evidence="3">
    <location>
        <begin position="330"/>
        <end position="340"/>
    </location>
</feature>
<dbReference type="AlphaFoldDB" id="A0AAN7W373"/>
<dbReference type="PROSITE" id="PS00108">
    <property type="entry name" value="PROTEIN_KINASE_ST"/>
    <property type="match status" value="1"/>
</dbReference>
<feature type="region of interest" description="Disordered" evidence="3">
    <location>
        <begin position="715"/>
        <end position="741"/>
    </location>
</feature>
<dbReference type="Pfam" id="PF00069">
    <property type="entry name" value="Pkinase"/>
    <property type="match status" value="1"/>
</dbReference>
<dbReference type="GO" id="GO:0005737">
    <property type="term" value="C:cytoplasm"/>
    <property type="evidence" value="ECO:0007669"/>
    <property type="project" value="TreeGrafter"/>
</dbReference>
<dbReference type="Gene3D" id="1.10.510.10">
    <property type="entry name" value="Transferase(Phosphotransferase) domain 1"/>
    <property type="match status" value="1"/>
</dbReference>
<feature type="compositionally biased region" description="Basic and acidic residues" evidence="3">
    <location>
        <begin position="38"/>
        <end position="54"/>
    </location>
</feature>
<feature type="compositionally biased region" description="Polar residues" evidence="3">
    <location>
        <begin position="411"/>
        <end position="422"/>
    </location>
</feature>
<feature type="compositionally biased region" description="Low complexity" evidence="3">
    <location>
        <begin position="464"/>
        <end position="479"/>
    </location>
</feature>
<evidence type="ECO:0000256" key="1">
    <source>
        <dbReference type="ARBA" id="ARBA00022741"/>
    </source>
</evidence>
<comment type="caution">
    <text evidence="5">The sequence shown here is derived from an EMBL/GenBank/DDBJ whole genome shotgun (WGS) entry which is preliminary data.</text>
</comment>
<feature type="compositionally biased region" description="Basic and acidic residues" evidence="3">
    <location>
        <begin position="249"/>
        <end position="260"/>
    </location>
</feature>
<keyword evidence="1" id="KW-0547">Nucleotide-binding</keyword>
<evidence type="ECO:0000259" key="4">
    <source>
        <dbReference type="PROSITE" id="PS50011"/>
    </source>
</evidence>
<proteinExistence type="predicted"/>
<gene>
    <name evidence="5" type="ORF">LTR97_006653</name>
</gene>
<feature type="region of interest" description="Disordered" evidence="3">
    <location>
        <begin position="1"/>
        <end position="62"/>
    </location>
</feature>
<feature type="compositionally biased region" description="Basic and acidic residues" evidence="3">
    <location>
        <begin position="162"/>
        <end position="174"/>
    </location>
</feature>
<sequence>MAAYDIKQHFKGLRADTGRKKGRRDPFATGFEDDSEEEARSRQRERTKQKEAAKKAAAGNPLALKTSVLDALRDSDDEWLGAPARVDRRPSPAPPQLASLRVTNSAGRRGSLDKGLQQNRQPRSSAIVQAAGSLAYLDDSDEDTLAVSPKRNERGPSPAPRKSSDHSETGERSHTPRGSRVPLEEQVQNHPQPSLHTVASPFAGTKYLQDSESDEDAVSSRNNSTDATVVSPDDEVDPLSPWESALGPKHPEVKRVDKPKQSNGSGISWRAFSASRTEQRSAEIEALQTSLKQRGKSIAFGTHAVTDDGKRVPIPGETEIRRAGSLSARGRGRGRGKSPPRRLEDTKVTEDEEGDGELNTPIYDPKVFKTNPFSAIRTATATWPRASQAQPPAYPPSVSTTSRIYDDDLHSPTSPTMGSAMTDSADSILSKLTVSPQTIPEGQQVEHSLDGLMSPMSELANPLSRNSSTRSTRMTGSRRIPNAERSRRSSRRSASATTSISPAQAFLSSWNREGITAEPAQEKPDDEGKSFGLNNEYIIGRTINQGGFGVIKEAHTMTESGKKLVYAVKIVRKAITDSEGADGDKLQQELEHEVSVWRELHHSHILRLHVVYETDFATFCVMDLNVGGTLFDEVRRCRSSAAQNDGRKGLDPKLATSYAYQLASALRYLHQDMRVCHRDVKLENCLIDMSVPNAETEGGNLRLCDFGLADFLHSDSSTDTVSPERSGATTPSGSGRPTRSSVIGTLEYASPRGLSVNRKLFETAGDVWAYGVIIYALCTGELPFRHPMPSKTVDLILQADWDDGALKQAAAGGDAVIELVKGCLERDIDARLTIAEAMRSPWFAGREEADTEDGGSW</sequence>
<feature type="region of interest" description="Disordered" evidence="3">
    <location>
        <begin position="379"/>
        <end position="422"/>
    </location>
</feature>